<dbReference type="EMBL" id="MNYI01000087">
    <property type="protein sequence ID" value="OIP41335.1"/>
    <property type="molecule type" value="Genomic_DNA"/>
</dbReference>
<dbReference type="PANTHER" id="PTHR16214:SF3">
    <property type="entry name" value="TRANSMEMBRANE PROTEIN 260"/>
    <property type="match status" value="1"/>
</dbReference>
<feature type="transmembrane region" description="Helical" evidence="2">
    <location>
        <begin position="141"/>
        <end position="158"/>
    </location>
</feature>
<reference evidence="3 4" key="1">
    <citation type="journal article" date="2016" name="Environ. Microbiol.">
        <title>Genomic resolution of a cold subsurface aquifer community provides metabolic insights for novel microbes adapted to high CO concentrations.</title>
        <authorList>
            <person name="Probst A.J."/>
            <person name="Castelle C.J."/>
            <person name="Singh A."/>
            <person name="Brown C.T."/>
            <person name="Anantharaman K."/>
            <person name="Sharon I."/>
            <person name="Hug L.A."/>
            <person name="Burstein D."/>
            <person name="Emerson J.B."/>
            <person name="Thomas B.C."/>
            <person name="Banfield J.F."/>
        </authorList>
    </citation>
    <scope>NUCLEOTIDE SEQUENCE [LARGE SCALE GENOMIC DNA]</scope>
    <source>
        <strain evidence="3">CG2_30_40_21</strain>
    </source>
</reference>
<accession>A0A1J5EBC8</accession>
<keyword evidence="2" id="KW-0812">Transmembrane</keyword>
<feature type="transmembrane region" description="Helical" evidence="2">
    <location>
        <begin position="105"/>
        <end position="129"/>
    </location>
</feature>
<gene>
    <name evidence="3" type="ORF">AUJ95_03535</name>
</gene>
<proteinExistence type="predicted"/>
<dbReference type="Gene3D" id="1.25.40.10">
    <property type="entry name" value="Tetratricopeptide repeat domain"/>
    <property type="match status" value="1"/>
</dbReference>
<feature type="transmembrane region" description="Helical" evidence="2">
    <location>
        <begin position="413"/>
        <end position="430"/>
    </location>
</feature>
<keyword evidence="1" id="KW-0802">TPR repeat</keyword>
<feature type="transmembrane region" description="Helical" evidence="2">
    <location>
        <begin position="170"/>
        <end position="187"/>
    </location>
</feature>
<organism evidence="3 4">
    <name type="scientific">Candidatus Desantisbacteria bacterium CG2_30_40_21</name>
    <dbReference type="NCBI Taxonomy" id="1817895"/>
    <lineage>
        <taxon>Bacteria</taxon>
        <taxon>Candidatus Desantisiibacteriota</taxon>
    </lineage>
</organism>
<protein>
    <submittedName>
        <fullName evidence="3">Uncharacterized protein</fullName>
    </submittedName>
</protein>
<feature type="transmembrane region" description="Helical" evidence="2">
    <location>
        <begin position="38"/>
        <end position="57"/>
    </location>
</feature>
<dbReference type="AlphaFoldDB" id="A0A1J5EBC8"/>
<dbReference type="InterPro" id="IPR021280">
    <property type="entry name" value="TMEM260-like"/>
</dbReference>
<feature type="transmembrane region" description="Helical" evidence="2">
    <location>
        <begin position="381"/>
        <end position="401"/>
    </location>
</feature>
<feature type="transmembrane region" description="Helical" evidence="2">
    <location>
        <begin position="260"/>
        <end position="278"/>
    </location>
</feature>
<feature type="transmembrane region" description="Helical" evidence="2">
    <location>
        <begin position="231"/>
        <end position="248"/>
    </location>
</feature>
<name>A0A1J5EBC8_9BACT</name>
<dbReference type="Pfam" id="PF11028">
    <property type="entry name" value="TMEM260-like"/>
    <property type="match status" value="1"/>
</dbReference>
<evidence type="ECO:0000256" key="2">
    <source>
        <dbReference type="SAM" id="Phobius"/>
    </source>
</evidence>
<dbReference type="Pfam" id="PF14559">
    <property type="entry name" value="TPR_19"/>
    <property type="match status" value="1"/>
</dbReference>
<feature type="repeat" description="TPR" evidence="1">
    <location>
        <begin position="735"/>
        <end position="768"/>
    </location>
</feature>
<evidence type="ECO:0000256" key="1">
    <source>
        <dbReference type="PROSITE-ProRule" id="PRU00339"/>
    </source>
</evidence>
<dbReference type="SUPFAM" id="SSF48452">
    <property type="entry name" value="TPR-like"/>
    <property type="match status" value="1"/>
</dbReference>
<dbReference type="Proteomes" id="UP000183085">
    <property type="component" value="Unassembled WGS sequence"/>
</dbReference>
<dbReference type="PROSITE" id="PS50293">
    <property type="entry name" value="TPR_REGION"/>
    <property type="match status" value="2"/>
</dbReference>
<evidence type="ECO:0000313" key="3">
    <source>
        <dbReference type="EMBL" id="OIP41335.1"/>
    </source>
</evidence>
<dbReference type="STRING" id="1817895.AUJ95_03535"/>
<dbReference type="InterPro" id="IPR011990">
    <property type="entry name" value="TPR-like_helical_dom_sf"/>
</dbReference>
<feature type="transmembrane region" description="Helical" evidence="2">
    <location>
        <begin position="333"/>
        <end position="349"/>
    </location>
</feature>
<keyword evidence="2" id="KW-1133">Transmembrane helix</keyword>
<comment type="caution">
    <text evidence="3">The sequence shown here is derived from an EMBL/GenBank/DDBJ whole genome shotgun (WGS) entry which is preliminary data.</text>
</comment>
<evidence type="ECO:0000313" key="4">
    <source>
        <dbReference type="Proteomes" id="UP000183085"/>
    </source>
</evidence>
<feature type="transmembrane region" description="Helical" evidence="2">
    <location>
        <begin position="356"/>
        <end position="375"/>
    </location>
</feature>
<dbReference type="Pfam" id="PF00515">
    <property type="entry name" value="TPR_1"/>
    <property type="match status" value="1"/>
</dbReference>
<keyword evidence="2" id="KW-0472">Membrane</keyword>
<feature type="repeat" description="TPR" evidence="1">
    <location>
        <begin position="633"/>
        <end position="666"/>
    </location>
</feature>
<dbReference type="InterPro" id="IPR019734">
    <property type="entry name" value="TPR_rpt"/>
</dbReference>
<sequence length="781" mass="88686">MSRKKKQPIIKQKETFRVSWLSLIGIGETPLTDNRLGIFEYSGGIIVFLAALFTYLFTLTPDIGFHDCGDMVPAVVNLGVCHPPGYPFFCLLGKLFISLVPIGNIAYRMNFLSSLFASTTVMMVYFMVIRIGGFCVPKQRLFHLIPAVVSAGMLMFATTFWEQAVIAEKYSLNVLFASLLLFILIRWQGSASHPSLSRGENSPLTSFIKGELLLYVFAITLGLAFTHHLQTIYIVPASIYFILIITWNKTQRLPSLQMTGKMLLCFITPLLLYLYLPLRAMTHPPLNWGDPQTLPRFMEYITIKAYKHFIINSPMDWIQNIWTHLVTFFPNQFTWWTVWLGIVGLVFLFKHRRTISLLLCLVILTNIAAAVRYGISNIQDYYLTSFMVFAILIGCGVLWLMQMIARIPAIPQIAAVVFLCLPIIPLSAHYKQCQHRAYYFPTDIARNLLSSLEPDSVILIKGDVNGFPVWYQRYVENKREDVALIDTPFLFQDWYIKHVRYNFPQLGVDIHPIASPGEELGYVRFRDILKKNVGKRGVYHYSDEPVPPGYAGVPYSFFVKIVNEGSNVLAELKKGDVPLTLRRDCPLDAKAKDMLRNYAGGYNNRGNNYLGAGEYSLAIYELKRALKIDASIPMIYYNLGRCYGQKGQTKEAIDNFKQALTLNPNQSGIHKSIGGLYEKGNNPQQALQEYKQEANSFPDDVETYLAIARLSLELKMPGETISACEQLVRLSPNNVEFRRNLGLLYYQNGQIQEAQAAFQQVLQLAPLDIGARQMLGRMQQG</sequence>
<dbReference type="InterPro" id="IPR052724">
    <property type="entry name" value="GT117_domain-containing"/>
</dbReference>
<feature type="repeat" description="TPR" evidence="1">
    <location>
        <begin position="599"/>
        <end position="632"/>
    </location>
</feature>
<dbReference type="PROSITE" id="PS50005">
    <property type="entry name" value="TPR"/>
    <property type="match status" value="3"/>
</dbReference>
<dbReference type="PANTHER" id="PTHR16214">
    <property type="entry name" value="TRANSMEMBRANE PROTEIN 260"/>
    <property type="match status" value="1"/>
</dbReference>
<dbReference type="SMART" id="SM00028">
    <property type="entry name" value="TPR"/>
    <property type="match status" value="5"/>
</dbReference>